<evidence type="ECO:0000256" key="2">
    <source>
        <dbReference type="ARBA" id="ARBA00005314"/>
    </source>
</evidence>
<accession>A0A914VGB3</accession>
<dbReference type="InterPro" id="IPR050332">
    <property type="entry name" value="GPCR_2"/>
</dbReference>
<comment type="subcellular location">
    <subcellularLocation>
        <location evidence="1">Cell membrane</location>
        <topology evidence="1">Multi-pass membrane protein</topology>
    </subcellularLocation>
</comment>
<evidence type="ECO:0000313" key="14">
    <source>
        <dbReference type="Proteomes" id="UP000887566"/>
    </source>
</evidence>
<keyword evidence="9" id="KW-0325">Glycoprotein</keyword>
<dbReference type="Gene3D" id="1.20.1070.10">
    <property type="entry name" value="Rhodopsin 7-helix transmembrane proteins"/>
    <property type="match status" value="1"/>
</dbReference>
<dbReference type="InterPro" id="IPR036445">
    <property type="entry name" value="GPCR_2_extracell_dom_sf"/>
</dbReference>
<dbReference type="SUPFAM" id="SSF111418">
    <property type="entry name" value="Hormone receptor domain"/>
    <property type="match status" value="1"/>
</dbReference>
<keyword evidence="6" id="KW-0297">G-protein coupled receptor</keyword>
<protein>
    <submittedName>
        <fullName evidence="15">G-protein coupled receptors family 2 profile 2 domain-containing protein</fullName>
    </submittedName>
</protein>
<evidence type="ECO:0000256" key="8">
    <source>
        <dbReference type="ARBA" id="ARBA00023170"/>
    </source>
</evidence>
<dbReference type="PROSITE" id="PS00649">
    <property type="entry name" value="G_PROTEIN_RECEP_F2_1"/>
    <property type="match status" value="1"/>
</dbReference>
<dbReference type="PANTHER" id="PTHR45620">
    <property type="entry name" value="PDF RECEPTOR-LIKE PROTEIN-RELATED"/>
    <property type="match status" value="1"/>
</dbReference>
<evidence type="ECO:0000256" key="5">
    <source>
        <dbReference type="ARBA" id="ARBA00022989"/>
    </source>
</evidence>
<feature type="transmembrane region" description="Helical" evidence="11">
    <location>
        <begin position="125"/>
        <end position="148"/>
    </location>
</feature>
<feature type="transmembrane region" description="Helical" evidence="11">
    <location>
        <begin position="247"/>
        <end position="269"/>
    </location>
</feature>
<dbReference type="GO" id="GO:0007166">
    <property type="term" value="P:cell surface receptor signaling pathway"/>
    <property type="evidence" value="ECO:0007669"/>
    <property type="project" value="InterPro"/>
</dbReference>
<sequence>MAGVIGREKKKCFEYLLDEQARLLEQHGANSNITVFNDPRPDRCYANFDKSLCWESTHLGSTGQRICPFSFCPTVPGCSYHVQRTCQLNGSWTDPIYSQCIDVIKKHPQCIVGYCHSCPDLLRELVINVSLTLSVISVALLLTALILFSLFKSLQCRRLSIHKNLASAFVLRFAVLAIWTVLQSTNAFQDCSAFVPLPLWNIEWLCKTVIWMVIYFQVASVIWMLIEGGYLYSRFTVFAMRHSEGPYAAYVIGGWGVPLIVVLVWTAIHESKSRQLRGSFCWLPYAQGAHLWILSGTMGLALVLNLLFLLGIVVILVQKLRAENTAESRKIWRTIKSF</sequence>
<keyword evidence="5 11" id="KW-1133">Transmembrane helix</keyword>
<evidence type="ECO:0000256" key="3">
    <source>
        <dbReference type="ARBA" id="ARBA00022475"/>
    </source>
</evidence>
<evidence type="ECO:0000259" key="13">
    <source>
        <dbReference type="PROSITE" id="PS50261"/>
    </source>
</evidence>
<evidence type="ECO:0000313" key="15">
    <source>
        <dbReference type="WBParaSite" id="PSAMB.scaffold194size67021.g3350.t1"/>
    </source>
</evidence>
<evidence type="ECO:0000256" key="1">
    <source>
        <dbReference type="ARBA" id="ARBA00004651"/>
    </source>
</evidence>
<evidence type="ECO:0000256" key="11">
    <source>
        <dbReference type="SAM" id="Phobius"/>
    </source>
</evidence>
<dbReference type="Proteomes" id="UP000887566">
    <property type="component" value="Unplaced"/>
</dbReference>
<dbReference type="GO" id="GO:0005886">
    <property type="term" value="C:plasma membrane"/>
    <property type="evidence" value="ECO:0007669"/>
    <property type="project" value="UniProtKB-SubCell"/>
</dbReference>
<feature type="transmembrane region" description="Helical" evidence="11">
    <location>
        <begin position="169"/>
        <end position="188"/>
    </location>
</feature>
<dbReference type="PRINTS" id="PR00249">
    <property type="entry name" value="GPCRSECRETIN"/>
</dbReference>
<keyword evidence="3" id="KW-1003">Cell membrane</keyword>
<keyword evidence="7 11" id="KW-0472">Membrane</keyword>
<name>A0A914VGB3_9BILA</name>
<evidence type="ECO:0000259" key="12">
    <source>
        <dbReference type="PROSITE" id="PS50227"/>
    </source>
</evidence>
<feature type="domain" description="G-protein coupled receptors family 2 profile 2" evidence="13">
    <location>
        <begin position="126"/>
        <end position="338"/>
    </location>
</feature>
<dbReference type="Pfam" id="PF00002">
    <property type="entry name" value="7tm_2"/>
    <property type="match status" value="1"/>
</dbReference>
<evidence type="ECO:0000256" key="10">
    <source>
        <dbReference type="ARBA" id="ARBA00023224"/>
    </source>
</evidence>
<dbReference type="GO" id="GO:0008528">
    <property type="term" value="F:G protein-coupled peptide receptor activity"/>
    <property type="evidence" value="ECO:0007669"/>
    <property type="project" value="TreeGrafter"/>
</dbReference>
<evidence type="ECO:0000256" key="9">
    <source>
        <dbReference type="ARBA" id="ARBA00023180"/>
    </source>
</evidence>
<feature type="transmembrane region" description="Helical" evidence="11">
    <location>
        <begin position="289"/>
        <end position="317"/>
    </location>
</feature>
<feature type="transmembrane region" description="Helical" evidence="11">
    <location>
        <begin position="208"/>
        <end position="226"/>
    </location>
</feature>
<dbReference type="Gene3D" id="4.10.1240.10">
    <property type="entry name" value="GPCR, family 2, extracellular hormone receptor domain"/>
    <property type="match status" value="1"/>
</dbReference>
<keyword evidence="10" id="KW-0807">Transducer</keyword>
<feature type="domain" description="G-protein coupled receptors family 2 profile 1" evidence="12">
    <location>
        <begin position="11"/>
        <end position="104"/>
    </location>
</feature>
<keyword evidence="4 11" id="KW-0812">Transmembrane</keyword>
<dbReference type="WBParaSite" id="PSAMB.scaffold194size67021.g3350.t1">
    <property type="protein sequence ID" value="PSAMB.scaffold194size67021.g3350.t1"/>
    <property type="gene ID" value="PSAMB.scaffold194size67021.g3350"/>
</dbReference>
<dbReference type="SMART" id="SM00008">
    <property type="entry name" value="HormR"/>
    <property type="match status" value="1"/>
</dbReference>
<keyword evidence="8" id="KW-0675">Receptor</keyword>
<evidence type="ECO:0000256" key="7">
    <source>
        <dbReference type="ARBA" id="ARBA00023136"/>
    </source>
</evidence>
<dbReference type="GO" id="GO:0007188">
    <property type="term" value="P:adenylate cyclase-modulating G protein-coupled receptor signaling pathway"/>
    <property type="evidence" value="ECO:0007669"/>
    <property type="project" value="TreeGrafter"/>
</dbReference>
<dbReference type="PANTHER" id="PTHR45620:SF37">
    <property type="entry name" value="G_PROTEIN_RECEP_F2_4 DOMAIN-CONTAINING PROTEIN"/>
    <property type="match status" value="1"/>
</dbReference>
<dbReference type="PROSITE" id="PS50261">
    <property type="entry name" value="G_PROTEIN_RECEP_F2_4"/>
    <property type="match status" value="1"/>
</dbReference>
<evidence type="ECO:0000256" key="6">
    <source>
        <dbReference type="ARBA" id="ARBA00023040"/>
    </source>
</evidence>
<keyword evidence="14" id="KW-1185">Reference proteome</keyword>
<proteinExistence type="inferred from homology"/>
<dbReference type="InterPro" id="IPR001879">
    <property type="entry name" value="GPCR_2_extracellular_dom"/>
</dbReference>
<dbReference type="AlphaFoldDB" id="A0A914VGB3"/>
<comment type="similarity">
    <text evidence="2">Belongs to the G-protein coupled receptor 2 family.</text>
</comment>
<dbReference type="InterPro" id="IPR017983">
    <property type="entry name" value="GPCR_2_secretin-like_CS"/>
</dbReference>
<dbReference type="PROSITE" id="PS50227">
    <property type="entry name" value="G_PROTEIN_RECEP_F2_3"/>
    <property type="match status" value="1"/>
</dbReference>
<organism evidence="14 15">
    <name type="scientific">Plectus sambesii</name>
    <dbReference type="NCBI Taxonomy" id="2011161"/>
    <lineage>
        <taxon>Eukaryota</taxon>
        <taxon>Metazoa</taxon>
        <taxon>Ecdysozoa</taxon>
        <taxon>Nematoda</taxon>
        <taxon>Chromadorea</taxon>
        <taxon>Plectida</taxon>
        <taxon>Plectina</taxon>
        <taxon>Plectoidea</taxon>
        <taxon>Plectidae</taxon>
        <taxon>Plectus</taxon>
    </lineage>
</organism>
<dbReference type="InterPro" id="IPR000832">
    <property type="entry name" value="GPCR_2_secretin-like"/>
</dbReference>
<dbReference type="Pfam" id="PF02793">
    <property type="entry name" value="HRM"/>
    <property type="match status" value="1"/>
</dbReference>
<reference evidence="15" key="1">
    <citation type="submission" date="2022-11" db="UniProtKB">
        <authorList>
            <consortium name="WormBaseParasite"/>
        </authorList>
    </citation>
    <scope>IDENTIFICATION</scope>
</reference>
<dbReference type="InterPro" id="IPR017981">
    <property type="entry name" value="GPCR_2-like_7TM"/>
</dbReference>
<evidence type="ECO:0000256" key="4">
    <source>
        <dbReference type="ARBA" id="ARBA00022692"/>
    </source>
</evidence>